<dbReference type="SUPFAM" id="SSF56112">
    <property type="entry name" value="Protein kinase-like (PK-like)"/>
    <property type="match status" value="1"/>
</dbReference>
<keyword evidence="8" id="KW-0141">cGMP biosynthesis</keyword>
<keyword evidence="6 9" id="KW-0472">Membrane</keyword>
<evidence type="ECO:0000256" key="9">
    <source>
        <dbReference type="SAM" id="Phobius"/>
    </source>
</evidence>
<keyword evidence="3 9" id="KW-0812">Transmembrane</keyword>
<dbReference type="Pfam" id="PF00211">
    <property type="entry name" value="Guanylate_cyc"/>
    <property type="match status" value="1"/>
</dbReference>
<dbReference type="PROSITE" id="PS50011">
    <property type="entry name" value="PROTEIN_KINASE_DOM"/>
    <property type="match status" value="1"/>
</dbReference>
<keyword evidence="4" id="KW-0547">Nucleotide-binding</keyword>
<reference evidence="13" key="1">
    <citation type="journal article" date="2023" name="Mol. Biol. Evol.">
        <title>Third-Generation Sequencing Reveals the Adaptive Role of the Epigenome in Three Deep-Sea Polychaetes.</title>
        <authorList>
            <person name="Perez M."/>
            <person name="Aroh O."/>
            <person name="Sun Y."/>
            <person name="Lan Y."/>
            <person name="Juniper S.K."/>
            <person name="Young C.R."/>
            <person name="Angers B."/>
            <person name="Qian P.Y."/>
        </authorList>
    </citation>
    <scope>NUCLEOTIDE SEQUENCE</scope>
    <source>
        <strain evidence="13">P08H-3</strain>
    </source>
</reference>
<evidence type="ECO:0000256" key="3">
    <source>
        <dbReference type="ARBA" id="ARBA00022692"/>
    </source>
</evidence>
<organism evidence="13 14">
    <name type="scientific">Paralvinella palmiformis</name>
    <dbReference type="NCBI Taxonomy" id="53620"/>
    <lineage>
        <taxon>Eukaryota</taxon>
        <taxon>Metazoa</taxon>
        <taxon>Spiralia</taxon>
        <taxon>Lophotrochozoa</taxon>
        <taxon>Annelida</taxon>
        <taxon>Polychaeta</taxon>
        <taxon>Sedentaria</taxon>
        <taxon>Canalipalpata</taxon>
        <taxon>Terebellida</taxon>
        <taxon>Terebelliformia</taxon>
        <taxon>Alvinellidae</taxon>
        <taxon>Paralvinella</taxon>
    </lineage>
</organism>
<dbReference type="Gene3D" id="1.10.510.10">
    <property type="entry name" value="Transferase(Phosphotransferase) domain 1"/>
    <property type="match status" value="1"/>
</dbReference>
<evidence type="ECO:0000256" key="8">
    <source>
        <dbReference type="ARBA" id="ARBA00023293"/>
    </source>
</evidence>
<dbReference type="SMART" id="SM00044">
    <property type="entry name" value="CYCc"/>
    <property type="match status" value="1"/>
</dbReference>
<dbReference type="GO" id="GO:0004672">
    <property type="term" value="F:protein kinase activity"/>
    <property type="evidence" value="ECO:0007669"/>
    <property type="project" value="InterPro"/>
</dbReference>
<proteinExistence type="predicted"/>
<dbReference type="PANTHER" id="PTHR11920">
    <property type="entry name" value="GUANYLYL CYCLASE"/>
    <property type="match status" value="1"/>
</dbReference>
<evidence type="ECO:0000256" key="10">
    <source>
        <dbReference type="SAM" id="SignalP"/>
    </source>
</evidence>
<dbReference type="Pfam" id="PF12849">
    <property type="entry name" value="PBP_like_2"/>
    <property type="match status" value="1"/>
</dbReference>
<dbReference type="AlphaFoldDB" id="A0AAD9MZN4"/>
<dbReference type="GO" id="GO:0001653">
    <property type="term" value="F:peptide receptor activity"/>
    <property type="evidence" value="ECO:0007669"/>
    <property type="project" value="TreeGrafter"/>
</dbReference>
<dbReference type="InterPro" id="IPR024370">
    <property type="entry name" value="PBP_domain"/>
</dbReference>
<evidence type="ECO:0000256" key="1">
    <source>
        <dbReference type="ARBA" id="ARBA00004167"/>
    </source>
</evidence>
<keyword evidence="7" id="KW-0456">Lyase</keyword>
<dbReference type="InterPro" id="IPR050401">
    <property type="entry name" value="Cyclic_nucleotide_synthase"/>
</dbReference>
<evidence type="ECO:0000259" key="12">
    <source>
        <dbReference type="PROSITE" id="PS50125"/>
    </source>
</evidence>
<dbReference type="PROSITE" id="PS50125">
    <property type="entry name" value="GUANYLATE_CYCLASE_2"/>
    <property type="match status" value="1"/>
</dbReference>
<dbReference type="SUPFAM" id="SSF53850">
    <property type="entry name" value="Periplasmic binding protein-like II"/>
    <property type="match status" value="1"/>
</dbReference>
<dbReference type="GO" id="GO:0035556">
    <property type="term" value="P:intracellular signal transduction"/>
    <property type="evidence" value="ECO:0007669"/>
    <property type="project" value="InterPro"/>
</dbReference>
<evidence type="ECO:0000259" key="11">
    <source>
        <dbReference type="PROSITE" id="PS50011"/>
    </source>
</evidence>
<evidence type="ECO:0000256" key="4">
    <source>
        <dbReference type="ARBA" id="ARBA00022741"/>
    </source>
</evidence>
<protein>
    <recommendedName>
        <fullName evidence="2">guanylate cyclase</fullName>
        <ecNumber evidence="2">4.6.1.2</ecNumber>
    </recommendedName>
</protein>
<dbReference type="GO" id="GO:0005886">
    <property type="term" value="C:plasma membrane"/>
    <property type="evidence" value="ECO:0007669"/>
    <property type="project" value="TreeGrafter"/>
</dbReference>
<dbReference type="InterPro" id="IPR029787">
    <property type="entry name" value="Nucleotide_cyclase"/>
</dbReference>
<evidence type="ECO:0000256" key="7">
    <source>
        <dbReference type="ARBA" id="ARBA00023239"/>
    </source>
</evidence>
<dbReference type="InterPro" id="IPR001054">
    <property type="entry name" value="A/G_cyclase"/>
</dbReference>
<evidence type="ECO:0000256" key="6">
    <source>
        <dbReference type="ARBA" id="ARBA00023136"/>
    </source>
</evidence>
<feature type="chain" id="PRO_5041968757" description="guanylate cyclase" evidence="10">
    <location>
        <begin position="19"/>
        <end position="888"/>
    </location>
</feature>
<evidence type="ECO:0000313" key="13">
    <source>
        <dbReference type="EMBL" id="KAK2151732.1"/>
    </source>
</evidence>
<dbReference type="Gene3D" id="3.40.190.10">
    <property type="entry name" value="Periplasmic binding protein-like II"/>
    <property type="match status" value="2"/>
</dbReference>
<dbReference type="GO" id="GO:0004016">
    <property type="term" value="F:adenylate cyclase activity"/>
    <property type="evidence" value="ECO:0007669"/>
    <property type="project" value="TreeGrafter"/>
</dbReference>
<dbReference type="GO" id="GO:0005524">
    <property type="term" value="F:ATP binding"/>
    <property type="evidence" value="ECO:0007669"/>
    <property type="project" value="InterPro"/>
</dbReference>
<feature type="signal peptide" evidence="10">
    <location>
        <begin position="1"/>
        <end position="18"/>
    </location>
</feature>
<dbReference type="InterPro" id="IPR011009">
    <property type="entry name" value="Kinase-like_dom_sf"/>
</dbReference>
<evidence type="ECO:0000256" key="5">
    <source>
        <dbReference type="ARBA" id="ARBA00022989"/>
    </source>
</evidence>
<name>A0AAD9MZN4_9ANNE</name>
<dbReference type="EMBL" id="JAODUP010000353">
    <property type="protein sequence ID" value="KAK2151732.1"/>
    <property type="molecule type" value="Genomic_DNA"/>
</dbReference>
<feature type="domain" description="Guanylate cyclase" evidence="12">
    <location>
        <begin position="788"/>
        <end position="888"/>
    </location>
</feature>
<accession>A0AAD9MZN4</accession>
<evidence type="ECO:0000313" key="14">
    <source>
        <dbReference type="Proteomes" id="UP001208570"/>
    </source>
</evidence>
<keyword evidence="5 9" id="KW-1133">Transmembrane helix</keyword>
<dbReference type="EC" id="4.6.1.2" evidence="2"/>
<dbReference type="GO" id="GO:0004383">
    <property type="term" value="F:guanylate cyclase activity"/>
    <property type="evidence" value="ECO:0007669"/>
    <property type="project" value="UniProtKB-EC"/>
</dbReference>
<gene>
    <name evidence="13" type="ORF">LSH36_353g06045</name>
</gene>
<comment type="subcellular location">
    <subcellularLocation>
        <location evidence="1">Membrane</location>
        <topology evidence="1">Single-pass membrane protein</topology>
    </subcellularLocation>
</comment>
<sequence length="888" mass="99891">MTPTIVLYSLCLVWSTEAGVIRINGIGGTFPADVFQYLGRAFERHRKEKTAVKFHYEVNDNLAGKTAIFFKTPHIIFGSTLTPMTPAEVAANPNVKVFPIIAGGIVLTYNVPGVSNLILTMETVVGIYNGTVTKWNDPEITIRNPGQLLPAIDIKPTFSSDWNVTYGSFSAGVKRSPEGDEEPIHWNSSVIHYYGRSNRGIIGLLYSNRYSIGYVSIGQTLSLNWNYARIVNQAGNIVNINTESTERVMENEFFKRNALNPEPSLINSDLPEAYPFLALNYLVVNVKDMTDCLSAREFYYFVEWMLISEEAEKLAKKLLYNVVIKVVGGVIMETVMSELTCDNGISVMQQANKNREHEAFLKKLKIRLALIFGLLACLGLLVGLTVYAINQRYKLKKSISARVWNISSDDIDIVWDRTKGWSGWPLGRSASQESGVTGVISELSDDGLSMTNCPYVEKLGRLKGNIISLRRFPYSDFNIRKKRSRMLIVIMKSRIIHGNLLRFHGICEMDSGLYLISDHIEKGSMTDVIQNNCYALDDNLKYTLALDVATGMAFLHTNGIVHGNLTSECCLMDYRWNVKVTNWEIYTLYNEGRMSKASPVQPIVWKQVDDDSVQERHKMWTAPELLRGELKEPNKKTDVYSFAIIVAEIFTREDPYGNLGDNMEPTEIINSIIRDDIRPDLSAVVCDNVIPVITSAWQKHPENRPTFTTLIRKMKKCNTTHKPVIESLLATVEGYANNLEELVHERTKELASVNESLENLLYQILPSSVARRLSKGQAVEPEHFSSATIFFSDIVGFTSLCAASTPIEVVNLLNDLYTMFDSVIDSLDVYKVETIGDSYMCISGVPIRNGENHAANIADLALEFMKIVDSFTIRHMPNRKLEMRAGKP</sequence>
<keyword evidence="14" id="KW-1185">Reference proteome</keyword>
<dbReference type="InterPro" id="IPR000719">
    <property type="entry name" value="Prot_kinase_dom"/>
</dbReference>
<feature type="transmembrane region" description="Helical" evidence="9">
    <location>
        <begin position="368"/>
        <end position="389"/>
    </location>
</feature>
<dbReference type="CDD" id="cd07302">
    <property type="entry name" value="CHD"/>
    <property type="match status" value="1"/>
</dbReference>
<evidence type="ECO:0000256" key="2">
    <source>
        <dbReference type="ARBA" id="ARBA00012202"/>
    </source>
</evidence>
<comment type="caution">
    <text evidence="13">The sequence shown here is derived from an EMBL/GenBank/DDBJ whole genome shotgun (WGS) entry which is preliminary data.</text>
</comment>
<dbReference type="PANTHER" id="PTHR11920:SF501">
    <property type="entry name" value="GUANYLATE CYCLASE 32E"/>
    <property type="match status" value="1"/>
</dbReference>
<dbReference type="Proteomes" id="UP001208570">
    <property type="component" value="Unassembled WGS sequence"/>
</dbReference>
<dbReference type="Pfam" id="PF07714">
    <property type="entry name" value="PK_Tyr_Ser-Thr"/>
    <property type="match status" value="1"/>
</dbReference>
<dbReference type="Gene3D" id="3.30.70.1230">
    <property type="entry name" value="Nucleotide cyclase"/>
    <property type="match status" value="1"/>
</dbReference>
<dbReference type="GO" id="GO:0007168">
    <property type="term" value="P:receptor guanylyl cyclase signaling pathway"/>
    <property type="evidence" value="ECO:0007669"/>
    <property type="project" value="TreeGrafter"/>
</dbReference>
<keyword evidence="10" id="KW-0732">Signal</keyword>
<dbReference type="InterPro" id="IPR001245">
    <property type="entry name" value="Ser-Thr/Tyr_kinase_cat_dom"/>
</dbReference>
<dbReference type="SUPFAM" id="SSF55073">
    <property type="entry name" value="Nucleotide cyclase"/>
    <property type="match status" value="1"/>
</dbReference>
<feature type="domain" description="Protein kinase" evidence="11">
    <location>
        <begin position="426"/>
        <end position="724"/>
    </location>
</feature>